<evidence type="ECO:0000313" key="3">
    <source>
        <dbReference type="Proteomes" id="UP001295462"/>
    </source>
</evidence>
<protein>
    <submittedName>
        <fullName evidence="2">Uncharacterized protein</fullName>
    </submittedName>
</protein>
<evidence type="ECO:0000256" key="1">
    <source>
        <dbReference type="SAM" id="SignalP"/>
    </source>
</evidence>
<dbReference type="RefSeq" id="WP_409588198.1">
    <property type="nucleotide sequence ID" value="NZ_CAKMTZ010000003.1"/>
</dbReference>
<comment type="caution">
    <text evidence="2">The sequence shown here is derived from an EMBL/GenBank/DDBJ whole genome shotgun (WGS) entry which is preliminary data.</text>
</comment>
<feature type="signal peptide" evidence="1">
    <location>
        <begin position="1"/>
        <end position="22"/>
    </location>
</feature>
<accession>A0AAU9QF60</accession>
<name>A0AAU9QF60_9VIBR</name>
<reference evidence="2" key="1">
    <citation type="submission" date="2022-01" db="EMBL/GenBank/DDBJ databases">
        <authorList>
            <person name="Lagorce A."/>
        </authorList>
    </citation>
    <scope>NUCLEOTIDE SEQUENCE</scope>
    <source>
        <strain evidence="2">Th15_F1_A12</strain>
    </source>
</reference>
<dbReference type="EMBL" id="CAKMUD010000007">
    <property type="protein sequence ID" value="CAH1570031.1"/>
    <property type="molecule type" value="Genomic_DNA"/>
</dbReference>
<feature type="chain" id="PRO_5043459971" evidence="1">
    <location>
        <begin position="23"/>
        <end position="207"/>
    </location>
</feature>
<organism evidence="2 3">
    <name type="scientific">Vibrio jasicida</name>
    <dbReference type="NCBI Taxonomy" id="766224"/>
    <lineage>
        <taxon>Bacteria</taxon>
        <taxon>Pseudomonadati</taxon>
        <taxon>Pseudomonadota</taxon>
        <taxon>Gammaproteobacteria</taxon>
        <taxon>Vibrionales</taxon>
        <taxon>Vibrionaceae</taxon>
        <taxon>Vibrio</taxon>
    </lineage>
</organism>
<evidence type="ECO:0000313" key="2">
    <source>
        <dbReference type="EMBL" id="CAH1570031.1"/>
    </source>
</evidence>
<gene>
    <name evidence="2" type="ORF">THF1A12_1040002</name>
</gene>
<sequence length="207" mass="23532">MCKRISALWVGAFFFLCASSFASDEVDWSVFAGWCPASFDTCAASLSDEVVLDEVSAPGHHASNDGDTHLFSELLPAYHALTQGQAVSDLDSYIRRLKVDIEVREQLYHYATGKGDIPALPSRSELRHYRKELSYLKSLQAVNQKQRQLLEKRQDDDVLFELKSQVALLGSQLDDAASVLEEQLKRDIEMEKHILRYFIYKREQVGE</sequence>
<proteinExistence type="predicted"/>
<keyword evidence="1" id="KW-0732">Signal</keyword>
<dbReference type="Proteomes" id="UP001295462">
    <property type="component" value="Unassembled WGS sequence"/>
</dbReference>
<dbReference type="AlphaFoldDB" id="A0AAU9QF60"/>